<dbReference type="KEGG" id="faa:HMPREF0389_00071"/>
<organism evidence="14 15">
    <name type="scientific">Filifactor alocis (strain ATCC 35896 / CCUG 47790 / D40 B5)</name>
    <name type="common">Fusobacterium alocis</name>
    <dbReference type="NCBI Taxonomy" id="546269"/>
    <lineage>
        <taxon>Bacteria</taxon>
        <taxon>Bacillati</taxon>
        <taxon>Bacillota</taxon>
        <taxon>Clostridia</taxon>
        <taxon>Peptostreptococcales</taxon>
        <taxon>Filifactoraceae</taxon>
        <taxon>Filifactor</taxon>
    </lineage>
</organism>
<dbReference type="InterPro" id="IPR004036">
    <property type="entry name" value="Endonuclease-III-like_CS2"/>
</dbReference>
<evidence type="ECO:0000256" key="11">
    <source>
        <dbReference type="ARBA" id="ARBA00023295"/>
    </source>
</evidence>
<name>D6GR67_FILAD</name>
<feature type="binding site" evidence="12">
    <location>
        <position position="201"/>
    </location>
    <ligand>
        <name>[4Fe-4S] cluster</name>
        <dbReference type="ChEBI" id="CHEBI:49883"/>
    </ligand>
</feature>
<dbReference type="AlphaFoldDB" id="D6GR67"/>
<comment type="catalytic activity">
    <reaction evidence="12">
        <text>2'-deoxyribonucleotide-(2'-deoxyribose 5'-phosphate)-2'-deoxyribonucleotide-DNA = a 3'-end 2'-deoxyribonucleotide-(2,3-dehydro-2,3-deoxyribose 5'-phosphate)-DNA + a 5'-end 5'-phospho-2'-deoxyribonucleoside-DNA + H(+)</text>
        <dbReference type="Rhea" id="RHEA:66592"/>
        <dbReference type="Rhea" id="RHEA-COMP:13180"/>
        <dbReference type="Rhea" id="RHEA-COMP:16897"/>
        <dbReference type="Rhea" id="RHEA-COMP:17067"/>
        <dbReference type="ChEBI" id="CHEBI:15378"/>
        <dbReference type="ChEBI" id="CHEBI:136412"/>
        <dbReference type="ChEBI" id="CHEBI:157695"/>
        <dbReference type="ChEBI" id="CHEBI:167181"/>
        <dbReference type="EC" id="4.2.99.18"/>
    </reaction>
</comment>
<comment type="cofactor">
    <cofactor evidence="12">
        <name>[4Fe-4S] cluster</name>
        <dbReference type="ChEBI" id="CHEBI:49883"/>
    </cofactor>
    <text evidence="12">Binds 1 [4Fe-4S] cluster.</text>
</comment>
<evidence type="ECO:0000259" key="13">
    <source>
        <dbReference type="SMART" id="SM00478"/>
    </source>
</evidence>
<keyword evidence="6 12" id="KW-0408">Iron</keyword>
<evidence type="ECO:0000256" key="3">
    <source>
        <dbReference type="ARBA" id="ARBA00022723"/>
    </source>
</evidence>
<dbReference type="PATRIC" id="fig|546269.5.peg.592"/>
<keyword evidence="7 12" id="KW-0411">Iron-sulfur</keyword>
<dbReference type="GO" id="GO:0140078">
    <property type="term" value="F:class I DNA-(apurinic or apyrimidinic site) endonuclease activity"/>
    <property type="evidence" value="ECO:0007669"/>
    <property type="project" value="UniProtKB-EC"/>
</dbReference>
<evidence type="ECO:0000256" key="6">
    <source>
        <dbReference type="ARBA" id="ARBA00023004"/>
    </source>
</evidence>
<dbReference type="FunFam" id="1.10.340.30:FF:000001">
    <property type="entry name" value="Endonuclease III"/>
    <property type="match status" value="1"/>
</dbReference>
<dbReference type="GO" id="GO:0006285">
    <property type="term" value="P:base-excision repair, AP site formation"/>
    <property type="evidence" value="ECO:0007669"/>
    <property type="project" value="TreeGrafter"/>
</dbReference>
<keyword evidence="10 12" id="KW-0456">Lyase</keyword>
<evidence type="ECO:0000256" key="12">
    <source>
        <dbReference type="HAMAP-Rule" id="MF_00942"/>
    </source>
</evidence>
<dbReference type="Gene3D" id="1.10.340.30">
    <property type="entry name" value="Hypothetical protein, domain 2"/>
    <property type="match status" value="1"/>
</dbReference>
<dbReference type="GO" id="GO:0019104">
    <property type="term" value="F:DNA N-glycosylase activity"/>
    <property type="evidence" value="ECO:0007669"/>
    <property type="project" value="UniProtKB-UniRule"/>
</dbReference>
<keyword evidence="3 12" id="KW-0479">Metal-binding</keyword>
<dbReference type="NCBIfam" id="TIGR01083">
    <property type="entry name" value="nth"/>
    <property type="match status" value="1"/>
</dbReference>
<keyword evidence="9 12" id="KW-0234">DNA repair</keyword>
<feature type="binding site" evidence="12">
    <location>
        <position position="195"/>
    </location>
    <ligand>
        <name>[4Fe-4S] cluster</name>
        <dbReference type="ChEBI" id="CHEBI:49883"/>
    </ligand>
</feature>
<evidence type="ECO:0000313" key="14">
    <source>
        <dbReference type="EMBL" id="EFE28158.1"/>
    </source>
</evidence>
<dbReference type="HAMAP" id="MF_00942">
    <property type="entry name" value="Nth"/>
    <property type="match status" value="1"/>
</dbReference>
<dbReference type="EC" id="4.2.99.18" evidence="12"/>
<dbReference type="InterPro" id="IPR004035">
    <property type="entry name" value="Endouclease-III_FeS-bd_BS"/>
</dbReference>
<dbReference type="PIRSF" id="PIRSF001435">
    <property type="entry name" value="Nth"/>
    <property type="match status" value="1"/>
</dbReference>
<feature type="binding site" evidence="12">
    <location>
        <position position="192"/>
    </location>
    <ligand>
        <name>[4Fe-4S] cluster</name>
        <dbReference type="ChEBI" id="CHEBI:49883"/>
    </ligand>
</feature>
<dbReference type="PROSITE" id="PS01155">
    <property type="entry name" value="ENDONUCLEASE_III_2"/>
    <property type="match status" value="1"/>
</dbReference>
<evidence type="ECO:0000256" key="5">
    <source>
        <dbReference type="ARBA" id="ARBA00022801"/>
    </source>
</evidence>
<accession>D6GR67</accession>
<dbReference type="Pfam" id="PF00730">
    <property type="entry name" value="HhH-GPD"/>
    <property type="match status" value="1"/>
</dbReference>
<dbReference type="SUPFAM" id="SSF48150">
    <property type="entry name" value="DNA-glycosylase"/>
    <property type="match status" value="1"/>
</dbReference>
<proteinExistence type="inferred from homology"/>
<keyword evidence="4 12" id="KW-0227">DNA damage</keyword>
<keyword evidence="5 12" id="KW-0378">Hydrolase</keyword>
<keyword evidence="14" id="KW-0540">Nuclease</keyword>
<dbReference type="CDD" id="cd00056">
    <property type="entry name" value="ENDO3c"/>
    <property type="match status" value="1"/>
</dbReference>
<dbReference type="FunFam" id="1.10.1670.10:FF:000001">
    <property type="entry name" value="Endonuclease III"/>
    <property type="match status" value="1"/>
</dbReference>
<dbReference type="GO" id="GO:0046872">
    <property type="term" value="F:metal ion binding"/>
    <property type="evidence" value="ECO:0007669"/>
    <property type="project" value="UniProtKB-KW"/>
</dbReference>
<keyword evidence="11 12" id="KW-0326">Glycosidase</keyword>
<dbReference type="eggNOG" id="COG0177">
    <property type="taxonomic scope" value="Bacteria"/>
</dbReference>
<gene>
    <name evidence="12 14" type="primary">nth</name>
    <name evidence="14" type="ordered locus">HMPREF0389_00071</name>
</gene>
<dbReference type="InterPro" id="IPR000445">
    <property type="entry name" value="HhH_motif"/>
</dbReference>
<feature type="domain" description="HhH-GPD" evidence="13">
    <location>
        <begin position="36"/>
        <end position="183"/>
    </location>
</feature>
<keyword evidence="8 12" id="KW-0238">DNA-binding</keyword>
<evidence type="ECO:0000256" key="4">
    <source>
        <dbReference type="ARBA" id="ARBA00022763"/>
    </source>
</evidence>
<evidence type="ECO:0000256" key="1">
    <source>
        <dbReference type="ARBA" id="ARBA00008343"/>
    </source>
</evidence>
<evidence type="ECO:0000256" key="9">
    <source>
        <dbReference type="ARBA" id="ARBA00023204"/>
    </source>
</evidence>
<dbReference type="Gene3D" id="1.10.1670.10">
    <property type="entry name" value="Helix-hairpin-Helix base-excision DNA repair enzymes (C-terminal)"/>
    <property type="match status" value="1"/>
</dbReference>
<dbReference type="PANTHER" id="PTHR10359">
    <property type="entry name" value="A/G-SPECIFIC ADENINE GLYCOSYLASE/ENDONUCLEASE III"/>
    <property type="match status" value="1"/>
</dbReference>
<evidence type="ECO:0000313" key="15">
    <source>
        <dbReference type="Proteomes" id="UP000007468"/>
    </source>
</evidence>
<evidence type="ECO:0000256" key="7">
    <source>
        <dbReference type="ARBA" id="ARBA00023014"/>
    </source>
</evidence>
<dbReference type="RefSeq" id="WP_014262220.1">
    <property type="nucleotide sequence ID" value="NC_016630.1"/>
</dbReference>
<dbReference type="Proteomes" id="UP000007468">
    <property type="component" value="Chromosome"/>
</dbReference>
<dbReference type="GO" id="GO:0051539">
    <property type="term" value="F:4 iron, 4 sulfur cluster binding"/>
    <property type="evidence" value="ECO:0007669"/>
    <property type="project" value="UniProtKB-UniRule"/>
</dbReference>
<keyword evidence="15" id="KW-1185">Reference proteome</keyword>
<dbReference type="InterPro" id="IPR005759">
    <property type="entry name" value="Nth"/>
</dbReference>
<dbReference type="InterPro" id="IPR011257">
    <property type="entry name" value="DNA_glycosylase"/>
</dbReference>
<dbReference type="EMBL" id="CP002390">
    <property type="protein sequence ID" value="EFE28158.1"/>
    <property type="molecule type" value="Genomic_DNA"/>
</dbReference>
<dbReference type="PANTHER" id="PTHR10359:SF18">
    <property type="entry name" value="ENDONUCLEASE III"/>
    <property type="match status" value="1"/>
</dbReference>
<reference evidence="15" key="1">
    <citation type="submission" date="2010-12" db="EMBL/GenBank/DDBJ databases">
        <title>The genome sequence of Filifactor alocis strain ATCC 35896.</title>
        <authorList>
            <consortium name="The Broad Institute Genome Sequencing Platform"/>
            <person name="Ward D."/>
            <person name="Earl A."/>
            <person name="Feldgarden M."/>
            <person name="Young S.K."/>
            <person name="Gargeya S."/>
            <person name="Zeng Q."/>
            <person name="Alvarado L."/>
            <person name="Berlin A."/>
            <person name="Bochicchio J."/>
            <person name="Chapman S.B."/>
            <person name="Chen Z."/>
            <person name="Freedman E."/>
            <person name="Gellesch M."/>
            <person name="Goldberg J."/>
            <person name="Griggs A."/>
            <person name="Gujja S."/>
            <person name="Heilman E."/>
            <person name="Heiman D."/>
            <person name="Howarth C."/>
            <person name="Mehta T."/>
            <person name="Neiman D."/>
            <person name="Pearson M."/>
            <person name="Roberts A."/>
            <person name="Saif S."/>
            <person name="Shea T."/>
            <person name="Shenoy N."/>
            <person name="Sisk P."/>
            <person name="Stolte C."/>
            <person name="Sykes S."/>
            <person name="White J."/>
            <person name="Yandava C."/>
            <person name="Izard J."/>
            <person name="Blanton J.M."/>
            <person name="Baranova O.V."/>
            <person name="Tanner A.C."/>
            <person name="Dewhirst F.E."/>
            <person name="Haas B."/>
            <person name="Nusbaum C."/>
            <person name="Birren B."/>
        </authorList>
    </citation>
    <scope>NUCLEOTIDE SEQUENCE [LARGE SCALE GENOMIC DNA]</scope>
    <source>
        <strain evidence="15">ATCC 35896 / CCUG 47790 / D40 B5</strain>
    </source>
</reference>
<feature type="binding site" evidence="12">
    <location>
        <position position="185"/>
    </location>
    <ligand>
        <name>[4Fe-4S] cluster</name>
        <dbReference type="ChEBI" id="CHEBI:49883"/>
    </ligand>
</feature>
<evidence type="ECO:0000256" key="8">
    <source>
        <dbReference type="ARBA" id="ARBA00023125"/>
    </source>
</evidence>
<keyword evidence="2 12" id="KW-0004">4Fe-4S</keyword>
<comment type="similarity">
    <text evidence="1 12">Belongs to the Nth/MutY family.</text>
</comment>
<dbReference type="InterPro" id="IPR003265">
    <property type="entry name" value="HhH-GPD_domain"/>
</dbReference>
<dbReference type="SMART" id="SM00478">
    <property type="entry name" value="ENDO3c"/>
    <property type="match status" value="1"/>
</dbReference>
<evidence type="ECO:0000256" key="10">
    <source>
        <dbReference type="ARBA" id="ARBA00023239"/>
    </source>
</evidence>
<dbReference type="Pfam" id="PF00633">
    <property type="entry name" value="HHH"/>
    <property type="match status" value="1"/>
</dbReference>
<comment type="function">
    <text evidence="12">DNA repair enzyme that has both DNA N-glycosylase activity and AP-lyase activity. The DNA N-glycosylase activity releases various damaged pyrimidines from DNA by cleaving the N-glycosidic bond, leaving an AP (apurinic/apyrimidinic) site. The AP-lyase activity cleaves the phosphodiester bond 3' to the AP site by a beta-elimination, leaving a 3'-terminal unsaturated sugar and a product with a terminal 5'-phosphate.</text>
</comment>
<dbReference type="PROSITE" id="PS00764">
    <property type="entry name" value="ENDONUCLEASE_III_1"/>
    <property type="match status" value="1"/>
</dbReference>
<dbReference type="OrthoDB" id="9800977at2"/>
<keyword evidence="14" id="KW-0255">Endonuclease</keyword>
<protein>
    <recommendedName>
        <fullName evidence="12">Endonuclease III</fullName>
        <ecNumber evidence="12">4.2.99.18</ecNumber>
    </recommendedName>
    <alternativeName>
        <fullName evidence="12">DNA-(apurinic or apyrimidinic site) lyase</fullName>
    </alternativeName>
</protein>
<dbReference type="STRING" id="546269.HMPREF0389_00071"/>
<dbReference type="InterPro" id="IPR023170">
    <property type="entry name" value="HhH_base_excis_C"/>
</dbReference>
<sequence length="211" mass="23889">MNKARKIVSVLQELYPEAKCELNYRTPYELLIATMLSAQSTDKRVNIITKDLFASYNTPDKMVSLSEGELIELIRTIGFYNNKAKNILMTSHILLEKYGGEVPKTREELVKLPGVGRKTANVVISNAFGIPAFAVDTHVGRVTNRLGLTKSKNPNQIEIDVTSQLPKKLYTQAHHLFIFHGRKCCKAIRPLCDSCPLTVNCTYYKQNKQER</sequence>
<evidence type="ECO:0000256" key="2">
    <source>
        <dbReference type="ARBA" id="ARBA00022485"/>
    </source>
</evidence>
<dbReference type="GO" id="GO:0003677">
    <property type="term" value="F:DNA binding"/>
    <property type="evidence" value="ECO:0007669"/>
    <property type="project" value="UniProtKB-UniRule"/>
</dbReference>